<dbReference type="STRING" id="440514.SAMN04488010_3382"/>
<dbReference type="InterPro" id="IPR036116">
    <property type="entry name" value="FN3_sf"/>
</dbReference>
<sequence>MKVKNLLFISMSAFFIQSCSNDDIVNEPEEPITEEPTTEEPVESENSAPDAFELLTVENEGSDIELAPTLTWNAAVDTDGDDVTYKILLDTNTTPETVLGENIEDTTFVLTTNLERNTTYYWMVVAIDANGAETNSSSIFSFSTKGISLAEVALQENAAFSARRNHTITEFNGKLYLIGGEGDSNTFKDVWSSVNGKDWTLVAEELFGFFPKSNHTAIVFKEKLWVIGGGNSDVWSTSDGETWTRNETSPGFGSREGHSTVVYNDKLWVIGGTSVTDQKNDVWSSEDGLVWEQVAESTQFSPRADHTTVVFEDKMYLIGGMFIENFSSNFLNDIYTSTDGINWVEVDPTTIFGVRAEHTSVVFDNKIWIIGGWQAVVNEMTYEQDVTTFADAWYSENGIDWVQISINEAYAARLGHATTLFENKIIVTGGLDLNASANSRTYLNDVWIIE</sequence>
<dbReference type="RefSeq" id="WP_091904681.1">
    <property type="nucleotide sequence ID" value="NZ_FOYX01000003.1"/>
</dbReference>
<feature type="region of interest" description="Disordered" evidence="1">
    <location>
        <begin position="25"/>
        <end position="47"/>
    </location>
</feature>
<dbReference type="Proteomes" id="UP000199462">
    <property type="component" value="Unassembled WGS sequence"/>
</dbReference>
<dbReference type="InterPro" id="IPR015915">
    <property type="entry name" value="Kelch-typ_b-propeller"/>
</dbReference>
<proteinExistence type="predicted"/>
<dbReference type="AlphaFoldDB" id="A0A1I6K1U4"/>
<dbReference type="InterPro" id="IPR003961">
    <property type="entry name" value="FN3_dom"/>
</dbReference>
<dbReference type="PROSITE" id="PS51257">
    <property type="entry name" value="PROKAR_LIPOPROTEIN"/>
    <property type="match status" value="1"/>
</dbReference>
<evidence type="ECO:0000256" key="1">
    <source>
        <dbReference type="SAM" id="MobiDB-lite"/>
    </source>
</evidence>
<reference evidence="4" key="1">
    <citation type="submission" date="2016-10" db="EMBL/GenBank/DDBJ databases">
        <authorList>
            <person name="Varghese N."/>
            <person name="Submissions S."/>
        </authorList>
    </citation>
    <scope>NUCLEOTIDE SEQUENCE [LARGE SCALE GENOMIC DNA]</scope>
    <source>
        <strain evidence="4">DSM 19891</strain>
    </source>
</reference>
<evidence type="ECO:0000313" key="4">
    <source>
        <dbReference type="Proteomes" id="UP000199462"/>
    </source>
</evidence>
<dbReference type="InterPro" id="IPR013783">
    <property type="entry name" value="Ig-like_fold"/>
</dbReference>
<dbReference type="PANTHER" id="PTHR23244">
    <property type="entry name" value="KELCH REPEAT DOMAIN"/>
    <property type="match status" value="1"/>
</dbReference>
<dbReference type="PROSITE" id="PS50853">
    <property type="entry name" value="FN3"/>
    <property type="match status" value="1"/>
</dbReference>
<keyword evidence="4" id="KW-1185">Reference proteome</keyword>
<dbReference type="CDD" id="cd00063">
    <property type="entry name" value="FN3"/>
    <property type="match status" value="1"/>
</dbReference>
<dbReference type="Gene3D" id="2.120.10.80">
    <property type="entry name" value="Kelch-type beta propeller"/>
    <property type="match status" value="1"/>
</dbReference>
<gene>
    <name evidence="3" type="ORF">SAMN04488010_3382</name>
</gene>
<dbReference type="Gene3D" id="2.60.40.10">
    <property type="entry name" value="Immunoglobulins"/>
    <property type="match status" value="1"/>
</dbReference>
<evidence type="ECO:0000313" key="3">
    <source>
        <dbReference type="EMBL" id="SFR85176.1"/>
    </source>
</evidence>
<dbReference type="Pfam" id="PF24681">
    <property type="entry name" value="Kelch_KLHDC2_KLHL20_DRC7"/>
    <property type="match status" value="1"/>
</dbReference>
<name>A0A1I6K1U4_9FLAO</name>
<accession>A0A1I6K1U4</accession>
<protein>
    <submittedName>
        <fullName evidence="3">Galactose oxidase, central domain</fullName>
    </submittedName>
</protein>
<feature type="domain" description="Fibronectin type-III" evidence="2">
    <location>
        <begin position="48"/>
        <end position="147"/>
    </location>
</feature>
<feature type="compositionally biased region" description="Acidic residues" evidence="1">
    <location>
        <begin position="25"/>
        <end position="43"/>
    </location>
</feature>
<dbReference type="SUPFAM" id="SSF49265">
    <property type="entry name" value="Fibronectin type III"/>
    <property type="match status" value="1"/>
</dbReference>
<dbReference type="SUPFAM" id="SSF117281">
    <property type="entry name" value="Kelch motif"/>
    <property type="match status" value="1"/>
</dbReference>
<dbReference type="EMBL" id="FOYX01000003">
    <property type="protein sequence ID" value="SFR85176.1"/>
    <property type="molecule type" value="Genomic_DNA"/>
</dbReference>
<organism evidence="3 4">
    <name type="scientific">Maribacter stanieri</name>
    <dbReference type="NCBI Taxonomy" id="440514"/>
    <lineage>
        <taxon>Bacteria</taxon>
        <taxon>Pseudomonadati</taxon>
        <taxon>Bacteroidota</taxon>
        <taxon>Flavobacteriia</taxon>
        <taxon>Flavobacteriales</taxon>
        <taxon>Flavobacteriaceae</taxon>
        <taxon>Maribacter</taxon>
    </lineage>
</organism>
<evidence type="ECO:0000259" key="2">
    <source>
        <dbReference type="PROSITE" id="PS50853"/>
    </source>
</evidence>